<dbReference type="SUPFAM" id="SSF103473">
    <property type="entry name" value="MFS general substrate transporter"/>
    <property type="match status" value="1"/>
</dbReference>
<evidence type="ECO:0000256" key="3">
    <source>
        <dbReference type="ARBA" id="ARBA00022692"/>
    </source>
</evidence>
<comment type="caution">
    <text evidence="9">The sequence shown here is derived from an EMBL/GenBank/DDBJ whole genome shotgun (WGS) entry which is preliminary data.</text>
</comment>
<protein>
    <submittedName>
        <fullName evidence="9">MFS transporter</fullName>
    </submittedName>
</protein>
<evidence type="ECO:0000256" key="7">
    <source>
        <dbReference type="SAM" id="Phobius"/>
    </source>
</evidence>
<dbReference type="Gene3D" id="1.20.1250.20">
    <property type="entry name" value="MFS general substrate transporter like domains"/>
    <property type="match status" value="1"/>
</dbReference>
<feature type="transmembrane region" description="Helical" evidence="7">
    <location>
        <begin position="145"/>
        <end position="163"/>
    </location>
</feature>
<keyword evidence="3 7" id="KW-0812">Transmembrane</keyword>
<dbReference type="STRING" id="307507.A0A2V0PHP8"/>
<dbReference type="PROSITE" id="PS50850">
    <property type="entry name" value="MFS"/>
    <property type="match status" value="1"/>
</dbReference>
<evidence type="ECO:0000256" key="2">
    <source>
        <dbReference type="ARBA" id="ARBA00022448"/>
    </source>
</evidence>
<comment type="subcellular location">
    <subcellularLocation>
        <location evidence="1">Membrane</location>
        <topology evidence="1">Multi-pass membrane protein</topology>
    </subcellularLocation>
</comment>
<feature type="transmembrane region" description="Helical" evidence="7">
    <location>
        <begin position="114"/>
        <end position="138"/>
    </location>
</feature>
<dbReference type="OrthoDB" id="196786at2759"/>
<dbReference type="Proteomes" id="UP000247498">
    <property type="component" value="Unassembled WGS sequence"/>
</dbReference>
<feature type="transmembrane region" description="Helical" evidence="7">
    <location>
        <begin position="169"/>
        <end position="190"/>
    </location>
</feature>
<feature type="domain" description="Major facilitator superfamily (MFS) profile" evidence="8">
    <location>
        <begin position="79"/>
        <end position="528"/>
    </location>
</feature>
<proteinExistence type="predicted"/>
<dbReference type="AlphaFoldDB" id="A0A2V0PHP8"/>
<sequence length="528" mass="53682">MVGGGGGGGGDDRDDSSEVKLLLPSHGKPRVNRSAASAPSLSLDGGGGGGGGGGNGGNGGNGGGGGPETTCMRKLNTRVLSLLFLVAMMCYIDRTNLAFASVSMTADLGFNAQVYGLGSGLFFVGYSLSMVPAQLALLRVGAPRALSAIVIAWGAAAMAFSALRGPGEFYLLRALLGVFESGAFPAMWFYINSWYPPAHITVSYSVIEAAVGAANCLAAPLAAGLLLLDGLWGIEGWRILFFAEGVPSVALGVLLWHALPRHVHDARFLTPSERAWLSAASAGARKHAEQAEALGARRMLWDAVTNPRLWLITAAGIMKNAAINGVLFFAPKLVDAVLSGSAVEIVVRPAAAAAAAAAAGGGGPRRALLAAVAAPATAGVRAAMLTAVPFVLAAAAAVWLSRRASERGDRCGHMAVPWAASSAAFLLFGAAARHSAQLGFACLSVAVVTATAPNALLNTLASSVSAGPAQAVSLSVYNAVANVGGLVGPLSIGWLVHTTGVYTVAMQGLGLLMACAACLVWWMRRWGL</sequence>
<dbReference type="GO" id="GO:0016020">
    <property type="term" value="C:membrane"/>
    <property type="evidence" value="ECO:0007669"/>
    <property type="project" value="UniProtKB-SubCell"/>
</dbReference>
<dbReference type="InterPro" id="IPR036259">
    <property type="entry name" value="MFS_trans_sf"/>
</dbReference>
<keyword evidence="2" id="KW-0813">Transport</keyword>
<keyword evidence="10" id="KW-1185">Reference proteome</keyword>
<dbReference type="EMBL" id="BDRX01000100">
    <property type="protein sequence ID" value="GBF97443.1"/>
    <property type="molecule type" value="Genomic_DNA"/>
</dbReference>
<dbReference type="PANTHER" id="PTHR43791">
    <property type="entry name" value="PERMEASE-RELATED"/>
    <property type="match status" value="1"/>
</dbReference>
<dbReference type="InterPro" id="IPR020846">
    <property type="entry name" value="MFS_dom"/>
</dbReference>
<feature type="compositionally biased region" description="Gly residues" evidence="6">
    <location>
        <begin position="44"/>
        <end position="65"/>
    </location>
</feature>
<organism evidence="9 10">
    <name type="scientific">Raphidocelis subcapitata</name>
    <dbReference type="NCBI Taxonomy" id="307507"/>
    <lineage>
        <taxon>Eukaryota</taxon>
        <taxon>Viridiplantae</taxon>
        <taxon>Chlorophyta</taxon>
        <taxon>core chlorophytes</taxon>
        <taxon>Chlorophyceae</taxon>
        <taxon>CS clade</taxon>
        <taxon>Sphaeropleales</taxon>
        <taxon>Selenastraceae</taxon>
        <taxon>Raphidocelis</taxon>
    </lineage>
</organism>
<reference evidence="9 10" key="1">
    <citation type="journal article" date="2018" name="Sci. Rep.">
        <title>Raphidocelis subcapitata (=Pseudokirchneriella subcapitata) provides an insight into genome evolution and environmental adaptations in the Sphaeropleales.</title>
        <authorList>
            <person name="Suzuki S."/>
            <person name="Yamaguchi H."/>
            <person name="Nakajima N."/>
            <person name="Kawachi M."/>
        </authorList>
    </citation>
    <scope>NUCLEOTIDE SEQUENCE [LARGE SCALE GENOMIC DNA]</scope>
    <source>
        <strain evidence="9 10">NIES-35</strain>
    </source>
</reference>
<feature type="transmembrane region" description="Helical" evidence="7">
    <location>
        <begin position="472"/>
        <end position="495"/>
    </location>
</feature>
<evidence type="ECO:0000259" key="8">
    <source>
        <dbReference type="PROSITE" id="PS50850"/>
    </source>
</evidence>
<gene>
    <name evidence="9" type="ORF">Rsub_10366</name>
</gene>
<dbReference type="InterPro" id="IPR011701">
    <property type="entry name" value="MFS"/>
</dbReference>
<feature type="transmembrane region" description="Helical" evidence="7">
    <location>
        <begin position="309"/>
        <end position="330"/>
    </location>
</feature>
<feature type="region of interest" description="Disordered" evidence="6">
    <location>
        <begin position="1"/>
        <end position="65"/>
    </location>
</feature>
<feature type="transmembrane region" description="Helical" evidence="7">
    <location>
        <begin position="438"/>
        <end position="460"/>
    </location>
</feature>
<name>A0A2V0PHP8_9CHLO</name>
<feature type="transmembrane region" description="Helical" evidence="7">
    <location>
        <begin position="82"/>
        <end position="102"/>
    </location>
</feature>
<evidence type="ECO:0000256" key="6">
    <source>
        <dbReference type="SAM" id="MobiDB-lite"/>
    </source>
</evidence>
<evidence type="ECO:0000313" key="9">
    <source>
        <dbReference type="EMBL" id="GBF97443.1"/>
    </source>
</evidence>
<dbReference type="PANTHER" id="PTHR43791:SF36">
    <property type="entry name" value="TRANSPORTER, PUTATIVE (AFU_ORTHOLOGUE AFUA_6G08340)-RELATED"/>
    <property type="match status" value="1"/>
</dbReference>
<evidence type="ECO:0000256" key="5">
    <source>
        <dbReference type="ARBA" id="ARBA00023136"/>
    </source>
</evidence>
<feature type="transmembrane region" description="Helical" evidence="7">
    <location>
        <begin position="412"/>
        <end position="432"/>
    </location>
</feature>
<evidence type="ECO:0000256" key="1">
    <source>
        <dbReference type="ARBA" id="ARBA00004141"/>
    </source>
</evidence>
<feature type="transmembrane region" description="Helical" evidence="7">
    <location>
        <begin position="202"/>
        <end position="227"/>
    </location>
</feature>
<feature type="transmembrane region" description="Helical" evidence="7">
    <location>
        <begin position="501"/>
        <end position="522"/>
    </location>
</feature>
<keyword evidence="4 7" id="KW-1133">Transmembrane helix</keyword>
<feature type="transmembrane region" description="Helical" evidence="7">
    <location>
        <begin position="239"/>
        <end position="259"/>
    </location>
</feature>
<evidence type="ECO:0000256" key="4">
    <source>
        <dbReference type="ARBA" id="ARBA00022989"/>
    </source>
</evidence>
<keyword evidence="5 7" id="KW-0472">Membrane</keyword>
<dbReference type="Pfam" id="PF07690">
    <property type="entry name" value="MFS_1"/>
    <property type="match status" value="1"/>
</dbReference>
<evidence type="ECO:0000313" key="10">
    <source>
        <dbReference type="Proteomes" id="UP000247498"/>
    </source>
</evidence>
<dbReference type="InParanoid" id="A0A2V0PHP8"/>
<dbReference type="GO" id="GO:0022857">
    <property type="term" value="F:transmembrane transporter activity"/>
    <property type="evidence" value="ECO:0007669"/>
    <property type="project" value="InterPro"/>
</dbReference>
<accession>A0A2V0PHP8</accession>
<feature type="transmembrane region" description="Helical" evidence="7">
    <location>
        <begin position="378"/>
        <end position="400"/>
    </location>
</feature>